<reference evidence="4" key="1">
    <citation type="submission" date="2021-06" db="EMBL/GenBank/DDBJ databases">
        <authorList>
            <person name="Hodson N. C."/>
            <person name="Mongue J. A."/>
            <person name="Jaron S. K."/>
        </authorList>
    </citation>
    <scope>NUCLEOTIDE SEQUENCE</scope>
</reference>
<evidence type="ECO:0000313" key="5">
    <source>
        <dbReference type="Proteomes" id="UP000708208"/>
    </source>
</evidence>
<dbReference type="GO" id="GO:0042171">
    <property type="term" value="F:lysophosphatidic acid acyltransferase activity"/>
    <property type="evidence" value="ECO:0007669"/>
    <property type="project" value="TreeGrafter"/>
</dbReference>
<feature type="non-terminal residue" evidence="4">
    <location>
        <position position="1"/>
    </location>
</feature>
<dbReference type="GO" id="GO:0052689">
    <property type="term" value="F:carboxylic ester hydrolase activity"/>
    <property type="evidence" value="ECO:0007669"/>
    <property type="project" value="TreeGrafter"/>
</dbReference>
<dbReference type="AlphaFoldDB" id="A0A8J2PZW7"/>
<feature type="domain" description="AB hydrolase-1" evidence="3">
    <location>
        <begin position="163"/>
        <end position="255"/>
    </location>
</feature>
<name>A0A8J2PZW7_9HEXA</name>
<keyword evidence="5" id="KW-1185">Reference proteome</keyword>
<evidence type="ECO:0000259" key="3">
    <source>
        <dbReference type="Pfam" id="PF00561"/>
    </source>
</evidence>
<evidence type="ECO:0000256" key="2">
    <source>
        <dbReference type="SAM" id="MobiDB-lite"/>
    </source>
</evidence>
<dbReference type="GO" id="GO:0055088">
    <property type="term" value="P:lipid homeostasis"/>
    <property type="evidence" value="ECO:0007669"/>
    <property type="project" value="TreeGrafter"/>
</dbReference>
<feature type="region of interest" description="Disordered" evidence="2">
    <location>
        <begin position="1"/>
        <end position="25"/>
    </location>
</feature>
<evidence type="ECO:0000256" key="1">
    <source>
        <dbReference type="ARBA" id="ARBA00038097"/>
    </source>
</evidence>
<comment type="similarity">
    <text evidence="1">Belongs to the peptidase S33 family. ABHD4/ABHD5 subfamily.</text>
</comment>
<proteinExistence type="inferred from homology"/>
<protein>
    <recommendedName>
        <fullName evidence="3">AB hydrolase-1 domain-containing protein</fullName>
    </recommendedName>
</protein>
<sequence>ILLPTISGLEEKERERERGSERDKPHTGYAFALSCLSSTPQDGLRELCTPGDFLSVIDLELIARKGIIMPKKPEESRADENATEVPEIPELLEDGKRDPAVPIKAPCRWIPTSAELLEEAEKRILNYLKTPYKAQFVNIGPVVGSKDNEIWTVSMNEKSDKLPVVLLHGFGAGIGFWVLNLDSLAKSRPVYAIDHLGFGRSSRPKFSTDPAKAERQFVDAIEEWRKRLNLDKFVLVGHSFGGYLAMSYSITYPERWVLNFRQC</sequence>
<dbReference type="EMBL" id="CAJVCH010570383">
    <property type="protein sequence ID" value="CAG7834792.1"/>
    <property type="molecule type" value="Genomic_DNA"/>
</dbReference>
<dbReference type="InterPro" id="IPR000073">
    <property type="entry name" value="AB_hydrolase_1"/>
</dbReference>
<gene>
    <name evidence="4" type="ORF">AFUS01_LOCUS44251</name>
</gene>
<accession>A0A8J2PZW7</accession>
<organism evidence="4 5">
    <name type="scientific">Allacma fusca</name>
    <dbReference type="NCBI Taxonomy" id="39272"/>
    <lineage>
        <taxon>Eukaryota</taxon>
        <taxon>Metazoa</taxon>
        <taxon>Ecdysozoa</taxon>
        <taxon>Arthropoda</taxon>
        <taxon>Hexapoda</taxon>
        <taxon>Collembola</taxon>
        <taxon>Symphypleona</taxon>
        <taxon>Sminthuridae</taxon>
        <taxon>Allacma</taxon>
    </lineage>
</organism>
<dbReference type="PANTHER" id="PTHR42886:SF29">
    <property type="entry name" value="PUMMELIG, ISOFORM A"/>
    <property type="match status" value="1"/>
</dbReference>
<dbReference type="GO" id="GO:0005811">
    <property type="term" value="C:lipid droplet"/>
    <property type="evidence" value="ECO:0007669"/>
    <property type="project" value="TreeGrafter"/>
</dbReference>
<comment type="caution">
    <text evidence="4">The sequence shown here is derived from an EMBL/GenBank/DDBJ whole genome shotgun (WGS) entry which is preliminary data.</text>
</comment>
<dbReference type="Pfam" id="PF00561">
    <property type="entry name" value="Abhydrolase_1"/>
    <property type="match status" value="1"/>
</dbReference>
<dbReference type="OrthoDB" id="7457040at2759"/>
<feature type="compositionally biased region" description="Basic and acidic residues" evidence="2">
    <location>
        <begin position="9"/>
        <end position="25"/>
    </location>
</feature>
<dbReference type="GO" id="GO:0005739">
    <property type="term" value="C:mitochondrion"/>
    <property type="evidence" value="ECO:0007669"/>
    <property type="project" value="TreeGrafter"/>
</dbReference>
<dbReference type="PANTHER" id="PTHR42886">
    <property type="entry name" value="RE40534P-RELATED"/>
    <property type="match status" value="1"/>
</dbReference>
<dbReference type="GO" id="GO:0006654">
    <property type="term" value="P:phosphatidic acid biosynthetic process"/>
    <property type="evidence" value="ECO:0007669"/>
    <property type="project" value="TreeGrafter"/>
</dbReference>
<evidence type="ECO:0000313" key="4">
    <source>
        <dbReference type="EMBL" id="CAG7834792.1"/>
    </source>
</evidence>
<dbReference type="Proteomes" id="UP000708208">
    <property type="component" value="Unassembled WGS sequence"/>
</dbReference>